<comment type="caution">
    <text evidence="1">The sequence shown here is derived from an EMBL/GenBank/DDBJ whole genome shotgun (WGS) entry which is preliminary data.</text>
</comment>
<dbReference type="Proteomes" id="UP000287651">
    <property type="component" value="Unassembled WGS sequence"/>
</dbReference>
<name>A0A426XSA5_ENSVE</name>
<evidence type="ECO:0000313" key="2">
    <source>
        <dbReference type="Proteomes" id="UP000287651"/>
    </source>
</evidence>
<sequence>MRSQAINLDMKTRDLHLGKVELKRTRSRVMHLDIKTRGLHLSRAYALLSYAPRHEEPTPWPSLCAPEPCTSLSLCTPKSHLGMKT</sequence>
<protein>
    <submittedName>
        <fullName evidence="1">Uncharacterized protein</fullName>
    </submittedName>
</protein>
<dbReference type="EMBL" id="AMZH03017885">
    <property type="protein sequence ID" value="RRT42378.1"/>
    <property type="molecule type" value="Genomic_DNA"/>
</dbReference>
<accession>A0A426XSA5</accession>
<reference evidence="1 2" key="1">
    <citation type="journal article" date="2014" name="Agronomy (Basel)">
        <title>A Draft Genome Sequence for Ensete ventricosum, the Drought-Tolerant Tree Against Hunger.</title>
        <authorList>
            <person name="Harrison J."/>
            <person name="Moore K.A."/>
            <person name="Paszkiewicz K."/>
            <person name="Jones T."/>
            <person name="Grant M."/>
            <person name="Ambacheew D."/>
            <person name="Muzemil S."/>
            <person name="Studholme D.J."/>
        </authorList>
    </citation>
    <scope>NUCLEOTIDE SEQUENCE [LARGE SCALE GENOMIC DNA]</scope>
</reference>
<organism evidence="1 2">
    <name type="scientific">Ensete ventricosum</name>
    <name type="common">Abyssinian banana</name>
    <name type="synonym">Musa ensete</name>
    <dbReference type="NCBI Taxonomy" id="4639"/>
    <lineage>
        <taxon>Eukaryota</taxon>
        <taxon>Viridiplantae</taxon>
        <taxon>Streptophyta</taxon>
        <taxon>Embryophyta</taxon>
        <taxon>Tracheophyta</taxon>
        <taxon>Spermatophyta</taxon>
        <taxon>Magnoliopsida</taxon>
        <taxon>Liliopsida</taxon>
        <taxon>Zingiberales</taxon>
        <taxon>Musaceae</taxon>
        <taxon>Ensete</taxon>
    </lineage>
</organism>
<gene>
    <name evidence="1" type="ORF">B296_00021566</name>
</gene>
<proteinExistence type="predicted"/>
<evidence type="ECO:0000313" key="1">
    <source>
        <dbReference type="EMBL" id="RRT42378.1"/>
    </source>
</evidence>
<dbReference type="AlphaFoldDB" id="A0A426XSA5"/>